<reference evidence="1" key="1">
    <citation type="submission" date="2022-12" db="EMBL/GenBank/DDBJ databases">
        <title>Reference genome sequencing for broad-spectrum identification of bacterial and archaeal isolates by mass spectrometry.</title>
        <authorList>
            <person name="Sekiguchi Y."/>
            <person name="Tourlousse D.M."/>
        </authorList>
    </citation>
    <scope>NUCLEOTIDE SEQUENCE</scope>
    <source>
        <strain evidence="1">10succ1</strain>
    </source>
</reference>
<sequence>MVGIDRIKIGVEREGINYDGDILELKHDRVVRIRTGVVYGHFWSSFEFNPCKLLYRTNMKRITTGSEFREALRALQRHLKTKVGVEIDLSKAYLKRIELNKDLKLYCDGVHFFNREIMSDILLSTFLSGWARNRHSYTSDGLGRKVSLDYYHKKKAQGRLGLSEFDYESIFDFQALGFTYILTARSPGGNKRLIIYNKTYEAAKRKKCFLEEGNILRVEFQIKWPVLKERFGKIYLDEYLKIFEGFNSNYWDELINEVGLTKERYEKLKKQRLYHIKREMKMVARQYKRNRISKLLIIRCGQRGNSFWSKEELLQSCDELGGTKQDKYKRRKLAKKEIKMCSWFVEKIPLLEWFLGSIEEKNR</sequence>
<gene>
    <name evidence="1" type="ORF">PM10SUCC1_24970</name>
</gene>
<evidence type="ECO:0000313" key="2">
    <source>
        <dbReference type="Proteomes" id="UP001144471"/>
    </source>
</evidence>
<accession>A0A9W6GM71</accession>
<keyword evidence="2" id="KW-1185">Reference proteome</keyword>
<dbReference type="AlphaFoldDB" id="A0A9W6GM71"/>
<evidence type="ECO:0000313" key="1">
    <source>
        <dbReference type="EMBL" id="GLI56983.1"/>
    </source>
</evidence>
<name>A0A9W6GM71_9FUSO</name>
<organism evidence="1 2">
    <name type="scientific">Propionigenium maris DSM 9537</name>
    <dbReference type="NCBI Taxonomy" id="1123000"/>
    <lineage>
        <taxon>Bacteria</taxon>
        <taxon>Fusobacteriati</taxon>
        <taxon>Fusobacteriota</taxon>
        <taxon>Fusobacteriia</taxon>
        <taxon>Fusobacteriales</taxon>
        <taxon>Fusobacteriaceae</taxon>
        <taxon>Propionigenium</taxon>
    </lineage>
</organism>
<comment type="caution">
    <text evidence="1">The sequence shown here is derived from an EMBL/GenBank/DDBJ whole genome shotgun (WGS) entry which is preliminary data.</text>
</comment>
<dbReference type="EMBL" id="BSDY01000012">
    <property type="protein sequence ID" value="GLI56983.1"/>
    <property type="molecule type" value="Genomic_DNA"/>
</dbReference>
<proteinExistence type="predicted"/>
<dbReference type="Proteomes" id="UP001144471">
    <property type="component" value="Unassembled WGS sequence"/>
</dbReference>
<protein>
    <submittedName>
        <fullName evidence="1">Uncharacterized protein</fullName>
    </submittedName>
</protein>